<evidence type="ECO:0000256" key="2">
    <source>
        <dbReference type="ARBA" id="ARBA00021874"/>
    </source>
</evidence>
<dbReference type="SUPFAM" id="SSF75304">
    <property type="entry name" value="Amidase signature (AS) enzymes"/>
    <property type="match status" value="1"/>
</dbReference>
<organism evidence="5 6">
    <name type="scientific">Labrys monachus</name>
    <dbReference type="NCBI Taxonomy" id="217067"/>
    <lineage>
        <taxon>Bacteria</taxon>
        <taxon>Pseudomonadati</taxon>
        <taxon>Pseudomonadota</taxon>
        <taxon>Alphaproteobacteria</taxon>
        <taxon>Hyphomicrobiales</taxon>
        <taxon>Xanthobacteraceae</taxon>
        <taxon>Labrys</taxon>
    </lineage>
</organism>
<dbReference type="PROSITE" id="PS00571">
    <property type="entry name" value="AMIDASES"/>
    <property type="match status" value="1"/>
</dbReference>
<reference evidence="5 6" key="1">
    <citation type="submission" date="2023-07" db="EMBL/GenBank/DDBJ databases">
        <title>Genomic Encyclopedia of Type Strains, Phase IV (KMG-IV): sequencing the most valuable type-strain genomes for metagenomic binning, comparative biology and taxonomic classification.</title>
        <authorList>
            <person name="Goeker M."/>
        </authorList>
    </citation>
    <scope>NUCLEOTIDE SEQUENCE [LARGE SCALE GENOMIC DNA]</scope>
    <source>
        <strain evidence="5 6">DSM 5896</strain>
    </source>
</reference>
<protein>
    <recommendedName>
        <fullName evidence="2">Indoleacetamide hydrolase</fullName>
    </recommendedName>
</protein>
<proteinExistence type="predicted"/>
<dbReference type="InterPro" id="IPR023631">
    <property type="entry name" value="Amidase_dom"/>
</dbReference>
<dbReference type="InterPro" id="IPR036928">
    <property type="entry name" value="AS_sf"/>
</dbReference>
<keyword evidence="6" id="KW-1185">Reference proteome</keyword>
<dbReference type="Gene3D" id="3.90.1300.10">
    <property type="entry name" value="Amidase signature (AS) domain"/>
    <property type="match status" value="1"/>
</dbReference>
<dbReference type="EMBL" id="JAUSVK010000001">
    <property type="protein sequence ID" value="MDQ0396522.1"/>
    <property type="molecule type" value="Genomic_DNA"/>
</dbReference>
<dbReference type="PANTHER" id="PTHR11895:SF176">
    <property type="entry name" value="AMIDASE AMID-RELATED"/>
    <property type="match status" value="1"/>
</dbReference>
<evidence type="ECO:0000256" key="3">
    <source>
        <dbReference type="SAM" id="MobiDB-lite"/>
    </source>
</evidence>
<gene>
    <name evidence="5" type="ORF">J3R73_006314</name>
</gene>
<feature type="region of interest" description="Disordered" evidence="3">
    <location>
        <begin position="144"/>
        <end position="165"/>
    </location>
</feature>
<evidence type="ECO:0000259" key="4">
    <source>
        <dbReference type="Pfam" id="PF01425"/>
    </source>
</evidence>
<dbReference type="GO" id="GO:0050566">
    <property type="term" value="F:asparaginyl-tRNA synthase (glutamine-hydrolyzing) activity"/>
    <property type="evidence" value="ECO:0007669"/>
    <property type="project" value="UniProtKB-EC"/>
</dbReference>
<dbReference type="PANTHER" id="PTHR11895">
    <property type="entry name" value="TRANSAMIDASE"/>
    <property type="match status" value="1"/>
</dbReference>
<dbReference type="GO" id="GO:0050567">
    <property type="term" value="F:glutaminyl-tRNA synthase (glutamine-hydrolyzing) activity"/>
    <property type="evidence" value="ECO:0007669"/>
    <property type="project" value="UniProtKB-EC"/>
</dbReference>
<comment type="caution">
    <text evidence="5">The sequence shown here is derived from an EMBL/GenBank/DDBJ whole genome shotgun (WGS) entry which is preliminary data.</text>
</comment>
<evidence type="ECO:0000313" key="6">
    <source>
        <dbReference type="Proteomes" id="UP001237448"/>
    </source>
</evidence>
<feature type="compositionally biased region" description="Low complexity" evidence="3">
    <location>
        <begin position="156"/>
        <end position="165"/>
    </location>
</feature>
<feature type="domain" description="Amidase" evidence="4">
    <location>
        <begin position="31"/>
        <end position="443"/>
    </location>
</feature>
<accession>A0ABU0FPH9</accession>
<comment type="function">
    <text evidence="1">Hydrolyzes indole-3-acetamide (IAM) into indole-3-acetic acid (IAA).</text>
</comment>
<dbReference type="Proteomes" id="UP001237448">
    <property type="component" value="Unassembled WGS sequence"/>
</dbReference>
<evidence type="ECO:0000256" key="1">
    <source>
        <dbReference type="ARBA" id="ARBA00003871"/>
    </source>
</evidence>
<dbReference type="Pfam" id="PF01425">
    <property type="entry name" value="Amidase"/>
    <property type="match status" value="1"/>
</dbReference>
<dbReference type="InterPro" id="IPR000120">
    <property type="entry name" value="Amidase"/>
</dbReference>
<dbReference type="InterPro" id="IPR020556">
    <property type="entry name" value="Amidase_CS"/>
</dbReference>
<keyword evidence="5" id="KW-0436">Ligase</keyword>
<name>A0ABU0FPH9_9HYPH</name>
<dbReference type="RefSeq" id="WP_307436945.1">
    <property type="nucleotide sequence ID" value="NZ_JAUSVK010000001.1"/>
</dbReference>
<sequence>MADIEDISRRTAVEIGLAFRNGETTPPALADYLLGRIEASRGDNVFITVTAARAMREAEAAAARYERGRPLSPLDGVPIAWKDLIDIEGAPTTGGSLLFSREVPKTRDQQSAANAAAAGMVCLGKLNLSELAFSGLGLNPHFGTPVNPNDRGTHRAPGGSSSGSGAAVAGGLAPCAIGTDTGGSVRIPAAFNGIVGFKTSEGRLDKTGVIPLSRTLDTLGPLGRSVADCAVLDMVLRGAVTVEARRRDLRDLTLLVPTNHVCDQAEPAVLANFEQALEALARGGATIVRDKVDALDAIAEMTARHGTLTAAEAYFEYRDAVESEKGGAMDRRVRHRILSGRQMSAHDLVSIGRIREKAIADVEARLGGALLVMPTTPVTAPEVAPLDADDALFHEVNLRTLRNTWLGNNLRLCGLAMPNGRDHRGLPTSILFSATNGEDDRLLGFGLEIERALQGLFEPLGRGA</sequence>
<evidence type="ECO:0000313" key="5">
    <source>
        <dbReference type="EMBL" id="MDQ0396522.1"/>
    </source>
</evidence>